<keyword evidence="1" id="KW-1133">Transmembrane helix</keyword>
<feature type="transmembrane region" description="Helical" evidence="1">
    <location>
        <begin position="151"/>
        <end position="170"/>
    </location>
</feature>
<name>V4Q051_9CAUL</name>
<comment type="caution">
    <text evidence="2">The sequence shown here is derived from an EMBL/GenBank/DDBJ whole genome shotgun (WGS) entry which is preliminary data.</text>
</comment>
<dbReference type="AlphaFoldDB" id="V4Q051"/>
<evidence type="ECO:0000313" key="3">
    <source>
        <dbReference type="Proteomes" id="UP000017837"/>
    </source>
</evidence>
<sequence>MLFWAGLSYGLASLAQYLVLTGHVQLLHPAMMGLIWMGASGIFVMFGFVFKVGSDPLVLKRPSVKRFRAVWGTLIIGAAVVIAALMIMMVRFGAGAEAAFVISPVAISIYGIGWRVAALMTGKRWPNLLSLGCFAGAIGLALLAGQPEQSLAYAVCLTFFAVLPGLALMLRQNAN</sequence>
<keyword evidence="1" id="KW-0472">Membrane</keyword>
<dbReference type="STRING" id="1121022.GCA_000376105_01814"/>
<evidence type="ECO:0000256" key="1">
    <source>
        <dbReference type="SAM" id="Phobius"/>
    </source>
</evidence>
<feature type="transmembrane region" description="Helical" evidence="1">
    <location>
        <begin position="128"/>
        <end position="145"/>
    </location>
</feature>
<gene>
    <name evidence="2" type="ORF">ABENE_02760</name>
</gene>
<feature type="transmembrane region" description="Helical" evidence="1">
    <location>
        <begin position="98"/>
        <end position="116"/>
    </location>
</feature>
<reference evidence="2 3" key="1">
    <citation type="journal article" date="2014" name="Nature">
        <title>Sequential evolution of bacterial morphology by co-option of a developmental regulator.</title>
        <authorList>
            <person name="Jiang C."/>
            <person name="Brown P.J."/>
            <person name="Ducret A."/>
            <person name="Brun Y.V."/>
        </authorList>
    </citation>
    <scope>NUCLEOTIDE SEQUENCE [LARGE SCALE GENOMIC DNA]</scope>
    <source>
        <strain evidence="2 3">DSM 16100</strain>
    </source>
</reference>
<accession>V4Q051</accession>
<evidence type="ECO:0000313" key="2">
    <source>
        <dbReference type="EMBL" id="ESQ94026.1"/>
    </source>
</evidence>
<protein>
    <submittedName>
        <fullName evidence="2">Uncharacterized protein</fullName>
    </submittedName>
</protein>
<feature type="transmembrane region" description="Helical" evidence="1">
    <location>
        <begin position="31"/>
        <end position="50"/>
    </location>
</feature>
<organism evidence="2 3">
    <name type="scientific">Asticcacaulis benevestitus DSM 16100 = ATCC BAA-896</name>
    <dbReference type="NCBI Taxonomy" id="1121022"/>
    <lineage>
        <taxon>Bacteria</taxon>
        <taxon>Pseudomonadati</taxon>
        <taxon>Pseudomonadota</taxon>
        <taxon>Alphaproteobacteria</taxon>
        <taxon>Caulobacterales</taxon>
        <taxon>Caulobacteraceae</taxon>
        <taxon>Asticcacaulis</taxon>
    </lineage>
</organism>
<dbReference type="Proteomes" id="UP000017837">
    <property type="component" value="Unassembled WGS sequence"/>
</dbReference>
<proteinExistence type="predicted"/>
<dbReference type="EMBL" id="AWGB01000005">
    <property type="protein sequence ID" value="ESQ94026.1"/>
    <property type="molecule type" value="Genomic_DNA"/>
</dbReference>
<keyword evidence="1" id="KW-0812">Transmembrane</keyword>
<feature type="transmembrane region" description="Helical" evidence="1">
    <location>
        <begin position="70"/>
        <end position="92"/>
    </location>
</feature>
<dbReference type="PATRIC" id="fig|1121022.4.peg.547"/>
<keyword evidence="3" id="KW-1185">Reference proteome</keyword>